<dbReference type="Proteomes" id="UP000188597">
    <property type="component" value="Unassembled WGS sequence"/>
</dbReference>
<keyword evidence="1" id="KW-0472">Membrane</keyword>
<dbReference type="Pfam" id="PF14143">
    <property type="entry name" value="YrhC"/>
    <property type="match status" value="1"/>
</dbReference>
<evidence type="ECO:0000313" key="2">
    <source>
        <dbReference type="EMBL" id="OOE13711.1"/>
    </source>
</evidence>
<sequence>MTNKIEKELKKKMADYQRFGFILLAVSTFFYLGLVLPVEDKNFIQSITLGIASLTCLGFTALMYNVVRKCKVEIQEITK</sequence>
<keyword evidence="1" id="KW-0812">Transmembrane</keyword>
<comment type="caution">
    <text evidence="2">The sequence shown here is derived from an EMBL/GenBank/DDBJ whole genome shotgun (WGS) entry which is preliminary data.</text>
</comment>
<dbReference type="InterPro" id="IPR025418">
    <property type="entry name" value="YrhC-like"/>
</dbReference>
<protein>
    <recommendedName>
        <fullName evidence="4">YrhC-like protein</fullName>
    </recommendedName>
</protein>
<evidence type="ECO:0000256" key="1">
    <source>
        <dbReference type="SAM" id="Phobius"/>
    </source>
</evidence>
<reference evidence="2 3" key="1">
    <citation type="submission" date="2016-11" db="EMBL/GenBank/DDBJ databases">
        <authorList>
            <person name="Jaros S."/>
            <person name="Januszkiewicz K."/>
            <person name="Wedrychowicz H."/>
        </authorList>
    </citation>
    <scope>NUCLEOTIDE SEQUENCE [LARGE SCALE GENOMIC DNA]</scope>
    <source>
        <strain evidence="2 3">Con a/3</strain>
    </source>
</reference>
<name>A0A1V3GBC8_9BACL</name>
<dbReference type="AlphaFoldDB" id="A0A1V3GBC8"/>
<feature type="transmembrane region" description="Helical" evidence="1">
    <location>
        <begin position="44"/>
        <end position="67"/>
    </location>
</feature>
<evidence type="ECO:0008006" key="4">
    <source>
        <dbReference type="Google" id="ProtNLM"/>
    </source>
</evidence>
<dbReference type="RefSeq" id="WP_077359145.1">
    <property type="nucleotide sequence ID" value="NZ_MQMF01000001.1"/>
</dbReference>
<accession>A0A1V3GBC8</accession>
<gene>
    <name evidence="2" type="ORF">UN64_00385</name>
</gene>
<keyword evidence="1" id="KW-1133">Transmembrane helix</keyword>
<dbReference type="EMBL" id="MQMF01000001">
    <property type="protein sequence ID" value="OOE13711.1"/>
    <property type="molecule type" value="Genomic_DNA"/>
</dbReference>
<proteinExistence type="predicted"/>
<evidence type="ECO:0000313" key="3">
    <source>
        <dbReference type="Proteomes" id="UP000188597"/>
    </source>
</evidence>
<organism evidence="2 3">
    <name type="scientific">Fictibacillus arsenicus</name>
    <dbReference type="NCBI Taxonomy" id="255247"/>
    <lineage>
        <taxon>Bacteria</taxon>
        <taxon>Bacillati</taxon>
        <taxon>Bacillota</taxon>
        <taxon>Bacilli</taxon>
        <taxon>Bacillales</taxon>
        <taxon>Fictibacillaceae</taxon>
        <taxon>Fictibacillus</taxon>
    </lineage>
</organism>
<feature type="transmembrane region" description="Helical" evidence="1">
    <location>
        <begin position="21"/>
        <end position="38"/>
    </location>
</feature>